<protein>
    <recommendedName>
        <fullName evidence="3">PPPDE peptidase domain-containing protein</fullName>
    </recommendedName>
</protein>
<gene>
    <name evidence="1" type="ORF">BDV36DRAFT_298854</name>
</gene>
<keyword evidence="2" id="KW-1185">Reference proteome</keyword>
<accession>A0ABQ6WBX0</accession>
<proteinExistence type="predicted"/>
<sequence length="220" mass="24855">MGEDNGFRQVRVYTRPLGAEDPDSMKGPDFFPLNHWALVVGSPPELLLEVVAEQGRDFWHPLNSLRIAFRGRGLEEKIKFFTAIGPVKGKTNLPNNLIIEIASSIVRKNPIYNFFLRNCQDFVIDLANAIMGHGWSYILRPQLMSAPVTMAWHGATDEQEYQRLVNMLTEMRLLPSKSDVEDVRQVVEKMEVGTKMGGFRGEMYLPELSSQVSVVEASEA</sequence>
<evidence type="ECO:0000313" key="1">
    <source>
        <dbReference type="EMBL" id="KAE8414623.1"/>
    </source>
</evidence>
<reference evidence="1 2" key="1">
    <citation type="submission" date="2019-04" db="EMBL/GenBank/DDBJ databases">
        <authorList>
            <consortium name="DOE Joint Genome Institute"/>
            <person name="Mondo S."/>
            <person name="Kjaerbolling I."/>
            <person name="Vesth T."/>
            <person name="Frisvad J.C."/>
            <person name="Nybo J.L."/>
            <person name="Theobald S."/>
            <person name="Kildgaard S."/>
            <person name="Isbrandt T."/>
            <person name="Kuo A."/>
            <person name="Sato A."/>
            <person name="Lyhne E.K."/>
            <person name="Kogle M.E."/>
            <person name="Wiebenga A."/>
            <person name="Kun R.S."/>
            <person name="Lubbers R.J."/>
            <person name="Makela M.R."/>
            <person name="Barry K."/>
            <person name="Chovatia M."/>
            <person name="Clum A."/>
            <person name="Daum C."/>
            <person name="Haridas S."/>
            <person name="He G."/>
            <person name="LaButti K."/>
            <person name="Lipzen A."/>
            <person name="Riley R."/>
            <person name="Salamov A."/>
            <person name="Simmons B.A."/>
            <person name="Magnuson J.K."/>
            <person name="Henrissat B."/>
            <person name="Mortensen U.H."/>
            <person name="Larsen T.O."/>
            <person name="Devries R.P."/>
            <person name="Grigoriev I.V."/>
            <person name="Machida M."/>
            <person name="Baker S.E."/>
            <person name="Andersen M.R."/>
            <person name="Cantor M.N."/>
            <person name="Hua S.X."/>
        </authorList>
    </citation>
    <scope>NUCLEOTIDE SEQUENCE [LARGE SCALE GENOMIC DNA]</scope>
    <source>
        <strain evidence="1 2">CBS 117616</strain>
    </source>
</reference>
<evidence type="ECO:0000313" key="2">
    <source>
        <dbReference type="Proteomes" id="UP000325395"/>
    </source>
</evidence>
<evidence type="ECO:0008006" key="3">
    <source>
        <dbReference type="Google" id="ProtNLM"/>
    </source>
</evidence>
<organism evidence="1 2">
    <name type="scientific">Aspergillus pseudocaelatus</name>
    <dbReference type="NCBI Taxonomy" id="1825620"/>
    <lineage>
        <taxon>Eukaryota</taxon>
        <taxon>Fungi</taxon>
        <taxon>Dikarya</taxon>
        <taxon>Ascomycota</taxon>
        <taxon>Pezizomycotina</taxon>
        <taxon>Eurotiomycetes</taxon>
        <taxon>Eurotiomycetidae</taxon>
        <taxon>Eurotiales</taxon>
        <taxon>Aspergillaceae</taxon>
        <taxon>Aspergillus</taxon>
        <taxon>Aspergillus subgen. Circumdati</taxon>
    </lineage>
</organism>
<dbReference type="Proteomes" id="UP000325395">
    <property type="component" value="Unassembled WGS sequence"/>
</dbReference>
<name>A0ABQ6WBX0_9EURO</name>
<dbReference type="EMBL" id="ML735782">
    <property type="protein sequence ID" value="KAE8414623.1"/>
    <property type="molecule type" value="Genomic_DNA"/>
</dbReference>